<dbReference type="KEGG" id="bbig:BBBOND_0301410"/>
<dbReference type="AlphaFoldDB" id="A0A061D8D4"/>
<name>A0A061D8D4_BABBI</name>
<dbReference type="RefSeq" id="XP_012768423.1">
    <property type="nucleotide sequence ID" value="XM_012912969.1"/>
</dbReference>
<evidence type="ECO:0000313" key="4">
    <source>
        <dbReference type="Proteomes" id="UP000033188"/>
    </source>
</evidence>
<evidence type="ECO:0000256" key="2">
    <source>
        <dbReference type="SAM" id="Phobius"/>
    </source>
</evidence>
<feature type="transmembrane region" description="Helical" evidence="2">
    <location>
        <begin position="470"/>
        <end position="491"/>
    </location>
</feature>
<keyword evidence="2" id="KW-0472">Membrane</keyword>
<dbReference type="Proteomes" id="UP000033188">
    <property type="component" value="Chromosome 3"/>
</dbReference>
<feature type="region of interest" description="Disordered" evidence="1">
    <location>
        <begin position="110"/>
        <end position="130"/>
    </location>
</feature>
<dbReference type="EMBL" id="LK391709">
    <property type="protein sequence ID" value="CDR96237.1"/>
    <property type="molecule type" value="Genomic_DNA"/>
</dbReference>
<dbReference type="GeneID" id="24564778"/>
<evidence type="ECO:0000256" key="1">
    <source>
        <dbReference type="SAM" id="MobiDB-lite"/>
    </source>
</evidence>
<reference evidence="4" key="1">
    <citation type="journal article" date="2014" name="Nucleic Acids Res.">
        <title>The evolutionary dynamics of variant antigen genes in Babesia reveal a history of genomic innovation underlying host-parasite interaction.</title>
        <authorList>
            <person name="Jackson A.P."/>
            <person name="Otto T.D."/>
            <person name="Darby A."/>
            <person name="Ramaprasad A."/>
            <person name="Xia D."/>
            <person name="Echaide I.E."/>
            <person name="Farber M."/>
            <person name="Gahlot S."/>
            <person name="Gamble J."/>
            <person name="Gupta D."/>
            <person name="Gupta Y."/>
            <person name="Jackson L."/>
            <person name="Malandrin L."/>
            <person name="Malas T.B."/>
            <person name="Moussa E."/>
            <person name="Nair M."/>
            <person name="Reid A.J."/>
            <person name="Sanders M."/>
            <person name="Sharma J."/>
            <person name="Tracey A."/>
            <person name="Quail M.A."/>
            <person name="Weir W."/>
            <person name="Wastling J.M."/>
            <person name="Hall N."/>
            <person name="Willadsen P."/>
            <person name="Lingelbach K."/>
            <person name="Shiels B."/>
            <person name="Tait A."/>
            <person name="Berriman M."/>
            <person name="Allred D.R."/>
            <person name="Pain A."/>
        </authorList>
    </citation>
    <scope>NUCLEOTIDE SEQUENCE [LARGE SCALE GENOMIC DNA]</scope>
    <source>
        <strain evidence="4">Bond</strain>
    </source>
</reference>
<keyword evidence="4" id="KW-1185">Reference proteome</keyword>
<keyword evidence="2" id="KW-0812">Transmembrane</keyword>
<feature type="region of interest" description="Disordered" evidence="1">
    <location>
        <begin position="554"/>
        <end position="580"/>
    </location>
</feature>
<organism evidence="3 4">
    <name type="scientific">Babesia bigemina</name>
    <dbReference type="NCBI Taxonomy" id="5866"/>
    <lineage>
        <taxon>Eukaryota</taxon>
        <taxon>Sar</taxon>
        <taxon>Alveolata</taxon>
        <taxon>Apicomplexa</taxon>
        <taxon>Aconoidasida</taxon>
        <taxon>Piroplasmida</taxon>
        <taxon>Babesiidae</taxon>
        <taxon>Babesia</taxon>
    </lineage>
</organism>
<gene>
    <name evidence="3" type="ORF">BBBOND_0301410</name>
</gene>
<protein>
    <submittedName>
        <fullName evidence="3">Uncharacterized protein</fullName>
    </submittedName>
</protein>
<keyword evidence="2" id="KW-1133">Transmembrane helix</keyword>
<evidence type="ECO:0000313" key="3">
    <source>
        <dbReference type="EMBL" id="CDR96237.1"/>
    </source>
</evidence>
<proteinExistence type="predicted"/>
<sequence length="606" mass="68199">MKLESITFGGSPPTKTNKPKNWFGRVAFAKILVIILSLSLYAPCGCVENASDSGKSRNNLTNLHGDGENVASCQIGDVAGRICEVQTQYGDGVQIQGIIRNANLTTSISEGKSVHQSPNTNDPAAPKESCSSGWIKPCEIEQDGEDAQRFAHANVQNAVRSEGQVKSSGEKHHGTDGFRTLNEHSRAFKMGCDDHRGLLSSITLAKLPRALYVAYRAPFVILKHHFRICAQLEESLVWGFNHYVQEPLIGLYKSFRYTLYPCGINIVHTALARLTVQLKAQALLKDEYMTMNANLEAFMRDEHNIHQQAFISKDAKPFSIKNIAALLHRTTGIKHCIYWWHAISRNPRRHIQGNYTLPKLLMAIYGNQIRLLIKDCEVYVLWLTFSTGYLFLGNVNYSADIHDVEDAVKNIFGSFAPSPFAVKRCWAAVSDAITHVIAFVDHKMERGYGYMASVYPDFELLHPRSQMERVGVTLALAFLVYTVVWFIFAAVRGILGIIRFVVSSIITLGFVYVAYDRLKIWYDNSFLRWSFDLLQTQKNYSKSQSVTKTRMKTKSIYAGSSQTDHPSVNRRKGADGSKKSVTLWHSVSRRNRLADTVIVNESNKDR</sequence>
<feature type="compositionally biased region" description="Polar residues" evidence="1">
    <location>
        <begin position="110"/>
        <end position="122"/>
    </location>
</feature>
<accession>A0A061D8D4</accession>
<dbReference type="OrthoDB" id="366420at2759"/>
<dbReference type="VEuPathDB" id="PiroplasmaDB:BBBOND_0301410"/>
<feature type="transmembrane region" description="Helical" evidence="2">
    <location>
        <begin position="497"/>
        <end position="515"/>
    </location>
</feature>